<protein>
    <submittedName>
        <fullName evidence="1">Uncharacterized protein</fullName>
    </submittedName>
</protein>
<organism evidence="1 2">
    <name type="scientific">Paramuricea clavata</name>
    <name type="common">Red gorgonian</name>
    <name type="synonym">Violescent sea-whip</name>
    <dbReference type="NCBI Taxonomy" id="317549"/>
    <lineage>
        <taxon>Eukaryota</taxon>
        <taxon>Metazoa</taxon>
        <taxon>Cnidaria</taxon>
        <taxon>Anthozoa</taxon>
        <taxon>Octocorallia</taxon>
        <taxon>Malacalcyonacea</taxon>
        <taxon>Plexauridae</taxon>
        <taxon>Paramuricea</taxon>
    </lineage>
</organism>
<accession>A0A6S7GGT6</accession>
<dbReference type="PANTHER" id="PTHR46289">
    <property type="entry name" value="52 KDA REPRESSOR OF THE INHIBITOR OF THE PROTEIN KINASE-LIKE PROTEIN-RELATED"/>
    <property type="match status" value="1"/>
</dbReference>
<dbReference type="Proteomes" id="UP001152795">
    <property type="component" value="Unassembled WGS sequence"/>
</dbReference>
<dbReference type="PANTHER" id="PTHR46289:SF17">
    <property type="entry name" value="HAT C-TERMINAL DIMERISATION DOMAIN-CONTAINING PROTEIN"/>
    <property type="match status" value="1"/>
</dbReference>
<proteinExistence type="predicted"/>
<sequence length="444" mass="50439">MSGTAQPIEVIVDTNLKKEVEENRSKLAPIIDTVLFCSRLGLPLRGHRDDAKYHPEVGSYSTGGVGNFVESLNFRVRAGDKILEDHLKTCGKNRSYISKTSQNKIINCCGQVISEKIINDIKEINTMLKHVNEVSHFINISQTRNMPFEDIIKTHSSDTESRKTKLGDVCRTRWVERIEGLDTFTELFVPLHYTLEAMKTNSAGEYNPSLSSDASSHLTRILKFEFVAALVITRHILDVTLDVTKLLQGKTIDIMDGIHLINSLKDNIILMRNSVDRYHNIWYEEALQLAIKVGLEESKPRTVGRQTARANHPFKTISEYYKRTITIPFIDHLHSSLQARFDIDSVNVYKGLSIVPSKMLSLTRDGIDWIEEFKTLATFYYDDLPNPLALDAELSLWDTYWTTFEGPCPSNIATTLKAVRFEGFTNIKVILRILDPSILLSITM</sequence>
<dbReference type="OrthoDB" id="10023262at2759"/>
<dbReference type="EMBL" id="CACRXK020001081">
    <property type="protein sequence ID" value="CAB3986847.1"/>
    <property type="molecule type" value="Genomic_DNA"/>
</dbReference>
<dbReference type="AlphaFoldDB" id="A0A6S7GGT6"/>
<evidence type="ECO:0000313" key="1">
    <source>
        <dbReference type="EMBL" id="CAB3986847.1"/>
    </source>
</evidence>
<evidence type="ECO:0000313" key="2">
    <source>
        <dbReference type="Proteomes" id="UP001152795"/>
    </source>
</evidence>
<keyword evidence="2" id="KW-1185">Reference proteome</keyword>
<gene>
    <name evidence="1" type="ORF">PACLA_8A061683</name>
</gene>
<reference evidence="1" key="1">
    <citation type="submission" date="2020-04" db="EMBL/GenBank/DDBJ databases">
        <authorList>
            <person name="Alioto T."/>
            <person name="Alioto T."/>
            <person name="Gomez Garrido J."/>
        </authorList>
    </citation>
    <scope>NUCLEOTIDE SEQUENCE</scope>
    <source>
        <strain evidence="1">A484AB</strain>
    </source>
</reference>
<comment type="caution">
    <text evidence="1">The sequence shown here is derived from an EMBL/GenBank/DDBJ whole genome shotgun (WGS) entry which is preliminary data.</text>
</comment>
<name>A0A6S7GGT6_PARCT</name>
<dbReference type="InterPro" id="IPR052958">
    <property type="entry name" value="IFN-induced_PKR_regulator"/>
</dbReference>